<dbReference type="GO" id="GO:0003677">
    <property type="term" value="F:DNA binding"/>
    <property type="evidence" value="ECO:0007669"/>
    <property type="project" value="UniProtKB-KW"/>
</dbReference>
<evidence type="ECO:0000313" key="5">
    <source>
        <dbReference type="Proteomes" id="UP000547528"/>
    </source>
</evidence>
<evidence type="ECO:0000256" key="1">
    <source>
        <dbReference type="SAM" id="Coils"/>
    </source>
</evidence>
<dbReference type="PRINTS" id="PR00598">
    <property type="entry name" value="HTHMARR"/>
</dbReference>
<keyword evidence="4" id="KW-0238">DNA-binding</keyword>
<dbReference type="InterPro" id="IPR000835">
    <property type="entry name" value="HTH_MarR-typ"/>
</dbReference>
<dbReference type="GO" id="GO:0003700">
    <property type="term" value="F:DNA-binding transcription factor activity"/>
    <property type="evidence" value="ECO:0007669"/>
    <property type="project" value="InterPro"/>
</dbReference>
<dbReference type="GO" id="GO:0006950">
    <property type="term" value="P:response to stress"/>
    <property type="evidence" value="ECO:0007669"/>
    <property type="project" value="TreeGrafter"/>
</dbReference>
<dbReference type="Pfam" id="PF01047">
    <property type="entry name" value="MarR"/>
    <property type="match status" value="1"/>
</dbReference>
<keyword evidence="5" id="KW-1185">Reference proteome</keyword>
<proteinExistence type="predicted"/>
<feature type="compositionally biased region" description="Polar residues" evidence="2">
    <location>
        <begin position="22"/>
        <end position="38"/>
    </location>
</feature>
<feature type="compositionally biased region" description="Low complexity" evidence="2">
    <location>
        <begin position="1"/>
        <end position="11"/>
    </location>
</feature>
<evidence type="ECO:0000313" key="4">
    <source>
        <dbReference type="EMBL" id="MBB3666646.1"/>
    </source>
</evidence>
<comment type="caution">
    <text evidence="4">The sequence shown here is derived from an EMBL/GenBank/DDBJ whole genome shotgun (WGS) entry which is preliminary data.</text>
</comment>
<dbReference type="Proteomes" id="UP000547528">
    <property type="component" value="Unassembled WGS sequence"/>
</dbReference>
<sequence>MSPRSSEEPPSGDGPPPEPAQLSESGQRSESGQLSTLYSIRANDPDRSWTDTQGMSQQDLDQISELMNALGDLRRTERDLSEASRRFMKLNETDMRAIHYLTLCANQNVVATPGSIARHLGISTASTTKLLNRLQAGGHTTRSEHPSDRRALAISVTQKTHQAAIETVGRQQAKRIHAAARLSPQEREIVIRFVRDMTAEISPEGEPWASDR</sequence>
<accession>A0A7W5TZW4</accession>
<dbReference type="RefSeq" id="WP_183357071.1">
    <property type="nucleotide sequence ID" value="NZ_BAABKR010000005.1"/>
</dbReference>
<dbReference type="AlphaFoldDB" id="A0A7W5TZW4"/>
<dbReference type="PROSITE" id="PS50995">
    <property type="entry name" value="HTH_MARR_2"/>
    <property type="match status" value="1"/>
</dbReference>
<dbReference type="Gene3D" id="1.10.10.10">
    <property type="entry name" value="Winged helix-like DNA-binding domain superfamily/Winged helix DNA-binding domain"/>
    <property type="match status" value="1"/>
</dbReference>
<dbReference type="InterPro" id="IPR036390">
    <property type="entry name" value="WH_DNA-bd_sf"/>
</dbReference>
<name>A0A7W5TZW4_9MICC</name>
<feature type="coiled-coil region" evidence="1">
    <location>
        <begin position="66"/>
        <end position="93"/>
    </location>
</feature>
<dbReference type="PANTHER" id="PTHR33164">
    <property type="entry name" value="TRANSCRIPTIONAL REGULATOR, MARR FAMILY"/>
    <property type="match status" value="1"/>
</dbReference>
<dbReference type="SMART" id="SM00347">
    <property type="entry name" value="HTH_MARR"/>
    <property type="match status" value="1"/>
</dbReference>
<gene>
    <name evidence="4" type="ORF">FHX47_000239</name>
</gene>
<dbReference type="PANTHER" id="PTHR33164:SF43">
    <property type="entry name" value="HTH-TYPE TRANSCRIPTIONAL REPRESSOR YETL"/>
    <property type="match status" value="1"/>
</dbReference>
<feature type="region of interest" description="Disordered" evidence="2">
    <location>
        <begin position="1"/>
        <end position="55"/>
    </location>
</feature>
<feature type="domain" description="HTH marR-type" evidence="3">
    <location>
        <begin position="63"/>
        <end position="199"/>
    </location>
</feature>
<protein>
    <submittedName>
        <fullName evidence="4">DNA-binding MarR family transcriptional regulator</fullName>
    </submittedName>
</protein>
<evidence type="ECO:0000256" key="2">
    <source>
        <dbReference type="SAM" id="MobiDB-lite"/>
    </source>
</evidence>
<dbReference type="SUPFAM" id="SSF46785">
    <property type="entry name" value="Winged helix' DNA-binding domain"/>
    <property type="match status" value="1"/>
</dbReference>
<evidence type="ECO:0000259" key="3">
    <source>
        <dbReference type="PROSITE" id="PS50995"/>
    </source>
</evidence>
<reference evidence="4 5" key="1">
    <citation type="submission" date="2020-08" db="EMBL/GenBank/DDBJ databases">
        <title>Sequencing the genomes of 1000 actinobacteria strains.</title>
        <authorList>
            <person name="Klenk H.-P."/>
        </authorList>
    </citation>
    <scope>NUCLEOTIDE SEQUENCE [LARGE SCALE GENOMIC DNA]</scope>
    <source>
        <strain evidence="4 5">DSM 28238</strain>
    </source>
</reference>
<keyword evidence="1" id="KW-0175">Coiled coil</keyword>
<dbReference type="EMBL" id="JACIBT010000001">
    <property type="protein sequence ID" value="MBB3666646.1"/>
    <property type="molecule type" value="Genomic_DNA"/>
</dbReference>
<organism evidence="4 5">
    <name type="scientific">Garicola koreensis</name>
    <dbReference type="NCBI Taxonomy" id="1262554"/>
    <lineage>
        <taxon>Bacteria</taxon>
        <taxon>Bacillati</taxon>
        <taxon>Actinomycetota</taxon>
        <taxon>Actinomycetes</taxon>
        <taxon>Micrococcales</taxon>
        <taxon>Micrococcaceae</taxon>
        <taxon>Garicola</taxon>
    </lineage>
</organism>
<dbReference type="InterPro" id="IPR039422">
    <property type="entry name" value="MarR/SlyA-like"/>
</dbReference>
<dbReference type="InterPro" id="IPR036388">
    <property type="entry name" value="WH-like_DNA-bd_sf"/>
</dbReference>